<comment type="subcellular location">
    <subcellularLocation>
        <location evidence="1">Membrane</location>
    </subcellularLocation>
</comment>
<comment type="caution">
    <text evidence="9">The sequence shown here is derived from an EMBL/GenBank/DDBJ whole genome shotgun (WGS) entry which is preliminary data.</text>
</comment>
<dbReference type="InterPro" id="IPR013057">
    <property type="entry name" value="AA_transpt_TM"/>
</dbReference>
<keyword evidence="4" id="KW-0029">Amino-acid transport</keyword>
<feature type="transmembrane region" description="Helical" evidence="7">
    <location>
        <begin position="21"/>
        <end position="44"/>
    </location>
</feature>
<keyword evidence="5 7" id="KW-1133">Transmembrane helix</keyword>
<name>A0ABR2M139_9ASPA</name>
<feature type="transmembrane region" description="Helical" evidence="7">
    <location>
        <begin position="150"/>
        <end position="169"/>
    </location>
</feature>
<evidence type="ECO:0000256" key="2">
    <source>
        <dbReference type="ARBA" id="ARBA00022448"/>
    </source>
</evidence>
<keyword evidence="6 7" id="KW-0472">Membrane</keyword>
<accession>A0ABR2M139</accession>
<organism evidence="9 10">
    <name type="scientific">Platanthera guangdongensis</name>
    <dbReference type="NCBI Taxonomy" id="2320717"/>
    <lineage>
        <taxon>Eukaryota</taxon>
        <taxon>Viridiplantae</taxon>
        <taxon>Streptophyta</taxon>
        <taxon>Embryophyta</taxon>
        <taxon>Tracheophyta</taxon>
        <taxon>Spermatophyta</taxon>
        <taxon>Magnoliopsida</taxon>
        <taxon>Liliopsida</taxon>
        <taxon>Asparagales</taxon>
        <taxon>Orchidaceae</taxon>
        <taxon>Orchidoideae</taxon>
        <taxon>Orchideae</taxon>
        <taxon>Orchidinae</taxon>
        <taxon>Platanthera</taxon>
    </lineage>
</organism>
<reference evidence="9 10" key="1">
    <citation type="journal article" date="2022" name="Nat. Plants">
        <title>Genomes of leafy and leafless Platanthera orchids illuminate the evolution of mycoheterotrophy.</title>
        <authorList>
            <person name="Li M.H."/>
            <person name="Liu K.W."/>
            <person name="Li Z."/>
            <person name="Lu H.C."/>
            <person name="Ye Q.L."/>
            <person name="Zhang D."/>
            <person name="Wang J.Y."/>
            <person name="Li Y.F."/>
            <person name="Zhong Z.M."/>
            <person name="Liu X."/>
            <person name="Yu X."/>
            <person name="Liu D.K."/>
            <person name="Tu X.D."/>
            <person name="Liu B."/>
            <person name="Hao Y."/>
            <person name="Liao X.Y."/>
            <person name="Jiang Y.T."/>
            <person name="Sun W.H."/>
            <person name="Chen J."/>
            <person name="Chen Y.Q."/>
            <person name="Ai Y."/>
            <person name="Zhai J.W."/>
            <person name="Wu S.S."/>
            <person name="Zhou Z."/>
            <person name="Hsiao Y.Y."/>
            <person name="Wu W.L."/>
            <person name="Chen Y.Y."/>
            <person name="Lin Y.F."/>
            <person name="Hsu J.L."/>
            <person name="Li C.Y."/>
            <person name="Wang Z.W."/>
            <person name="Zhao X."/>
            <person name="Zhong W.Y."/>
            <person name="Ma X.K."/>
            <person name="Ma L."/>
            <person name="Huang J."/>
            <person name="Chen G.Z."/>
            <person name="Huang M.Z."/>
            <person name="Huang L."/>
            <person name="Peng D.H."/>
            <person name="Luo Y.B."/>
            <person name="Zou S.Q."/>
            <person name="Chen S.P."/>
            <person name="Lan S."/>
            <person name="Tsai W.C."/>
            <person name="Van de Peer Y."/>
            <person name="Liu Z.J."/>
        </authorList>
    </citation>
    <scope>NUCLEOTIDE SEQUENCE [LARGE SCALE GENOMIC DNA]</scope>
    <source>
        <strain evidence="9">Lor288</strain>
    </source>
</reference>
<dbReference type="Pfam" id="PF01490">
    <property type="entry name" value="Aa_trans"/>
    <property type="match status" value="1"/>
</dbReference>
<evidence type="ECO:0000256" key="6">
    <source>
        <dbReference type="ARBA" id="ARBA00023136"/>
    </source>
</evidence>
<feature type="transmembrane region" description="Helical" evidence="7">
    <location>
        <begin position="175"/>
        <end position="198"/>
    </location>
</feature>
<evidence type="ECO:0000256" key="4">
    <source>
        <dbReference type="ARBA" id="ARBA00022970"/>
    </source>
</evidence>
<feature type="transmembrane region" description="Helical" evidence="7">
    <location>
        <begin position="394"/>
        <end position="412"/>
    </location>
</feature>
<evidence type="ECO:0000256" key="5">
    <source>
        <dbReference type="ARBA" id="ARBA00022989"/>
    </source>
</evidence>
<feature type="transmembrane region" description="Helical" evidence="7">
    <location>
        <begin position="307"/>
        <end position="328"/>
    </location>
</feature>
<sequence>MNIQLPTSNDEKDDDGKPKRTGTLWTASAHIITAVIGSGVLSLAWAMAQLGWIIGSISLILFSLITFYTSKLLADCYRNSDPVSGKRNSTYMSAVKSNLGKTQIWMCGVCQYAILCGTAVGYTITASISAASIHKSNCFHKKGHEADCSISYSIFMIAFGLIEVFFSQLPDFHNLSWLSVVAAIMSFTYSLIGIFLSLGQIVSGKGGTTTLAGTVIGVDVTSMEKMWHAFQALGNIAFAYSYSMVLLEIQDTLKCPPAENRVMKKATLIGVSTTTLFYMLCGCLGYAAFGNKAPGNMLTGFGFFEPFWLIDIGNLAIVIHLLGAYQVFSQPVFAIMEESAIRKWPALRLLTKETTVVRSTSFPIKISLFRLVWRTAFVVTSTVLAMMMPFFNDIMGLLGALGFWPLTVYFPIEMYMNQKKIRRLSGKGIVLQMLSLVCLLVSLAAAIGSTQGIVVNLGKYKPFQAKS</sequence>
<gene>
    <name evidence="9" type="primary">AAP1</name>
    <name evidence="9" type="ORF">KSP40_PGU009720</name>
</gene>
<feature type="transmembrane region" description="Helical" evidence="7">
    <location>
        <begin position="50"/>
        <end position="68"/>
    </location>
</feature>
<evidence type="ECO:0000256" key="1">
    <source>
        <dbReference type="ARBA" id="ARBA00004370"/>
    </source>
</evidence>
<keyword evidence="2" id="KW-0813">Transport</keyword>
<proteinExistence type="predicted"/>
<protein>
    <submittedName>
        <fullName evidence="9">Amino acid permease 1</fullName>
    </submittedName>
</protein>
<evidence type="ECO:0000256" key="7">
    <source>
        <dbReference type="SAM" id="Phobius"/>
    </source>
</evidence>
<evidence type="ECO:0000313" key="9">
    <source>
        <dbReference type="EMBL" id="KAK8956206.1"/>
    </source>
</evidence>
<evidence type="ECO:0000259" key="8">
    <source>
        <dbReference type="Pfam" id="PF01490"/>
    </source>
</evidence>
<dbReference type="EMBL" id="JBBWWR010000013">
    <property type="protein sequence ID" value="KAK8956206.1"/>
    <property type="molecule type" value="Genomic_DNA"/>
</dbReference>
<evidence type="ECO:0000256" key="3">
    <source>
        <dbReference type="ARBA" id="ARBA00022692"/>
    </source>
</evidence>
<keyword evidence="3 7" id="KW-0812">Transmembrane</keyword>
<dbReference type="Proteomes" id="UP001412067">
    <property type="component" value="Unassembled WGS sequence"/>
</dbReference>
<keyword evidence="10" id="KW-1185">Reference proteome</keyword>
<feature type="transmembrane region" description="Helical" evidence="7">
    <location>
        <begin position="371"/>
        <end position="388"/>
    </location>
</feature>
<feature type="domain" description="Amino acid transporter transmembrane" evidence="8">
    <location>
        <begin position="21"/>
        <end position="454"/>
    </location>
</feature>
<feature type="transmembrane region" description="Helical" evidence="7">
    <location>
        <begin position="266"/>
        <end position="287"/>
    </location>
</feature>
<dbReference type="PANTHER" id="PTHR48017">
    <property type="entry name" value="OS05G0424000 PROTEIN-RELATED"/>
    <property type="match status" value="1"/>
</dbReference>
<evidence type="ECO:0000313" key="10">
    <source>
        <dbReference type="Proteomes" id="UP001412067"/>
    </source>
</evidence>
<feature type="transmembrane region" description="Helical" evidence="7">
    <location>
        <begin position="433"/>
        <end position="454"/>
    </location>
</feature>